<comment type="caution">
    <text evidence="3">The sequence shown here is derived from an EMBL/GenBank/DDBJ whole genome shotgun (WGS) entry which is preliminary data.</text>
</comment>
<dbReference type="InterPro" id="IPR057840">
    <property type="entry name" value="FimV_N"/>
</dbReference>
<dbReference type="EMBL" id="QANS01000004">
    <property type="protein sequence ID" value="PTU31116.1"/>
    <property type="molecule type" value="Genomic_DNA"/>
</dbReference>
<gene>
    <name evidence="3" type="ORF">CJD38_12555</name>
</gene>
<dbReference type="NCBIfam" id="TIGR03504">
    <property type="entry name" value="FimV_Cterm"/>
    <property type="match status" value="1"/>
</dbReference>
<feature type="compositionally biased region" description="Low complexity" evidence="1">
    <location>
        <begin position="167"/>
        <end position="182"/>
    </location>
</feature>
<feature type="compositionally biased region" description="Low complexity" evidence="1">
    <location>
        <begin position="374"/>
        <end position="393"/>
    </location>
</feature>
<name>A0A2T5MEX5_9GAMM</name>
<evidence type="ECO:0000259" key="2">
    <source>
        <dbReference type="Pfam" id="PF25800"/>
    </source>
</evidence>
<reference evidence="3 4" key="1">
    <citation type="submission" date="2018-04" db="EMBL/GenBank/DDBJ databases">
        <title>Novel species isolated from glacier.</title>
        <authorList>
            <person name="Liu Q."/>
            <person name="Xin Y.-H."/>
        </authorList>
    </citation>
    <scope>NUCLEOTIDE SEQUENCE [LARGE SCALE GENOMIC DNA]</scope>
    <source>
        <strain evidence="3 4">GT1R17</strain>
    </source>
</reference>
<accession>A0A2T5MEX5</accession>
<feature type="compositionally biased region" description="Low complexity" evidence="1">
    <location>
        <begin position="512"/>
        <end position="528"/>
    </location>
</feature>
<dbReference type="InterPro" id="IPR020011">
    <property type="entry name" value="FimV_C"/>
</dbReference>
<dbReference type="NCBIfam" id="TIGR03505">
    <property type="entry name" value="FimV_core"/>
    <property type="match status" value="1"/>
</dbReference>
<dbReference type="InterPro" id="IPR020012">
    <property type="entry name" value="LysM_FimV"/>
</dbReference>
<dbReference type="InterPro" id="IPR038440">
    <property type="entry name" value="FimV_C_sf"/>
</dbReference>
<dbReference type="Gene3D" id="1.20.58.2200">
    <property type="match status" value="1"/>
</dbReference>
<evidence type="ECO:0000313" key="3">
    <source>
        <dbReference type="EMBL" id="PTU31116.1"/>
    </source>
</evidence>
<dbReference type="Proteomes" id="UP000244248">
    <property type="component" value="Unassembled WGS sequence"/>
</dbReference>
<keyword evidence="4" id="KW-1185">Reference proteome</keyword>
<dbReference type="InterPro" id="IPR011990">
    <property type="entry name" value="TPR-like_helical_dom_sf"/>
</dbReference>
<sequence length="878" mass="91565">MRSVSGDNMLRKLALIVAISPAIWLSAAHALGLGEIDVNSHLNQRFSAVIPLTSVTSEEAENLLVRLADSDDFSKAGIERADYLSTLTFQVVADAKNPRIVINSKQLAREPFLSFLLDVRSSTGRVLREYTVLLDPPAYGEAAPVAAPAPKTSDFYQTAEESAQTKPQAVAPAAPTPAAAPHVAPPKAAPAPAVVAPAAPIAEAAPAANAPTSYGPVKPQETFWSIATKLRPNASVSMDQMLWALYSNNKQAFEGKGISGLRKGSILKVPSLSAITAVSSTVAKGHLQDLQAPRVVVPAKPKVTAEPAATVVEPTVTAPVAPAPKPVVKAPAAAEKKTPEVVTPPPAPVAKVTPPPAPVVVAPPAVATPPPAPAAVAPAAPEAPATPAADAATQVEPTSETTPAAVPVEQQPVPVEKPAAPAKPVEASDDWMVPALAGMFVLILGLLGFRHWQKKQGEKSAPAPVLTSKASTNLQFWKKAAEGGSSAPAPTKALLVPPPLPSSKPAEKKAEAAFNKPAPAPQPAAKNPLWDDEIPTATTEQPSFDATETFGRTIQATGSVEEYNATNKFESETVKIDLDANDPVSEAEFHLAYGLYDEAALLLENAAEKNPGRSDIRIKLAETYFRASKPHEFDDIAQSLKPQLDSVEWQKIAIMGSQLLPDSPLYRGAVGEAALDNDVDLTFDEPADFSDPSATKVFSSTMSSSAASSNSRANSTVLDFKLEDLEAPVTPAAKPTVASASAAASTGNTLEFSLSDFDLSKPEPKAAATAPAAEPASHADEALEFDLGSFDSAPAKHEAEASAAISEDINLDDFDLGELADDSHAISAGDEAGTKLDLARAYVDMGDNEMARSLLNEVLAQGSDEQKADAQALIQRLA</sequence>
<evidence type="ECO:0000256" key="1">
    <source>
        <dbReference type="SAM" id="MobiDB-lite"/>
    </source>
</evidence>
<organism evidence="3 4">
    <name type="scientific">Stenotrophobium rhamnosiphilum</name>
    <dbReference type="NCBI Taxonomy" id="2029166"/>
    <lineage>
        <taxon>Bacteria</taxon>
        <taxon>Pseudomonadati</taxon>
        <taxon>Pseudomonadota</taxon>
        <taxon>Gammaproteobacteria</taxon>
        <taxon>Nevskiales</taxon>
        <taxon>Nevskiaceae</taxon>
        <taxon>Stenotrophobium</taxon>
    </lineage>
</organism>
<protein>
    <recommendedName>
        <fullName evidence="2">FimV N-terminal domain-containing protein</fullName>
    </recommendedName>
</protein>
<dbReference type="AlphaFoldDB" id="A0A2T5MEX5"/>
<dbReference type="Pfam" id="PF25800">
    <property type="entry name" value="FimV_N"/>
    <property type="match status" value="1"/>
</dbReference>
<feature type="region of interest" description="Disordered" evidence="1">
    <location>
        <begin position="481"/>
        <end position="542"/>
    </location>
</feature>
<evidence type="ECO:0000313" key="4">
    <source>
        <dbReference type="Proteomes" id="UP000244248"/>
    </source>
</evidence>
<proteinExistence type="predicted"/>
<feature type="domain" description="FimV N-terminal" evidence="2">
    <location>
        <begin position="31"/>
        <end position="137"/>
    </location>
</feature>
<feature type="region of interest" description="Disordered" evidence="1">
    <location>
        <begin position="155"/>
        <end position="189"/>
    </location>
</feature>
<feature type="compositionally biased region" description="Polar residues" evidence="1">
    <location>
        <begin position="155"/>
        <end position="166"/>
    </location>
</feature>
<feature type="region of interest" description="Disordered" evidence="1">
    <location>
        <begin position="368"/>
        <end position="410"/>
    </location>
</feature>
<dbReference type="Gene3D" id="1.25.40.10">
    <property type="entry name" value="Tetratricopeptide repeat domain"/>
    <property type="match status" value="1"/>
</dbReference>